<dbReference type="Proteomes" id="UP000799771">
    <property type="component" value="Unassembled WGS sequence"/>
</dbReference>
<dbReference type="RefSeq" id="XP_033518004.1">
    <property type="nucleotide sequence ID" value="XM_033671042.1"/>
</dbReference>
<dbReference type="OrthoDB" id="6500128at2759"/>
<keyword evidence="3" id="KW-1133">Transmembrane helix</keyword>
<sequence>MPFSRAGGMVEEAFDAIRQVLTYGLQPLICRQYSAALAQAALEESKGRNISSKLISSINAIPCLIYAVAFWAGSIYTMQRDFCCNTKPWKPLERLRRTSSLRVFRKGTRFTILQRPTTAAGNCSYLARDPEILGFDEATCALDSFSEKAAQAAINAATKQCTTIVIAHRLWPITNADNIVVMAE</sequence>
<dbReference type="InterPro" id="IPR011527">
    <property type="entry name" value="ABC1_TM_dom"/>
</dbReference>
<protein>
    <recommendedName>
        <fullName evidence="5">ABC transmembrane type-1 domain-containing protein</fullName>
    </recommendedName>
</protein>
<evidence type="ECO:0000256" key="4">
    <source>
        <dbReference type="ARBA" id="ARBA00023136"/>
    </source>
</evidence>
<dbReference type="Pfam" id="PF00664">
    <property type="entry name" value="ABC_membrane"/>
    <property type="match status" value="1"/>
</dbReference>
<reference evidence="6" key="1">
    <citation type="journal article" date="2020" name="Stud. Mycol.">
        <title>101 Dothideomycetes genomes: a test case for predicting lifestyles and emergence of pathogens.</title>
        <authorList>
            <person name="Haridas S."/>
            <person name="Albert R."/>
            <person name="Binder M."/>
            <person name="Bloem J."/>
            <person name="Labutti K."/>
            <person name="Salamov A."/>
            <person name="Andreopoulos B."/>
            <person name="Baker S."/>
            <person name="Barry K."/>
            <person name="Bills G."/>
            <person name="Bluhm B."/>
            <person name="Cannon C."/>
            <person name="Castanera R."/>
            <person name="Culley D."/>
            <person name="Daum C."/>
            <person name="Ezra D."/>
            <person name="Gonzalez J."/>
            <person name="Henrissat B."/>
            <person name="Kuo A."/>
            <person name="Liang C."/>
            <person name="Lipzen A."/>
            <person name="Lutzoni F."/>
            <person name="Magnuson J."/>
            <person name="Mondo S."/>
            <person name="Nolan M."/>
            <person name="Ohm R."/>
            <person name="Pangilinan J."/>
            <person name="Park H.-J."/>
            <person name="Ramirez L."/>
            <person name="Alfaro M."/>
            <person name="Sun H."/>
            <person name="Tritt A."/>
            <person name="Yoshinaga Y."/>
            <person name="Zwiers L.-H."/>
            <person name="Turgeon B."/>
            <person name="Goodwin S."/>
            <person name="Spatafora J."/>
            <person name="Crous P."/>
            <person name="Grigoriev I."/>
        </authorList>
    </citation>
    <scope>NUCLEOTIDE SEQUENCE</scope>
    <source>
        <strain evidence="6">CBS 119687</strain>
    </source>
</reference>
<dbReference type="GO" id="GO:0005524">
    <property type="term" value="F:ATP binding"/>
    <property type="evidence" value="ECO:0007669"/>
    <property type="project" value="InterPro"/>
</dbReference>
<dbReference type="PANTHER" id="PTHR24222">
    <property type="entry name" value="ABC TRANSPORTER B FAMILY"/>
    <property type="match status" value="1"/>
</dbReference>
<dbReference type="SUPFAM" id="SSF90123">
    <property type="entry name" value="ABC transporter transmembrane region"/>
    <property type="match status" value="1"/>
</dbReference>
<evidence type="ECO:0000256" key="3">
    <source>
        <dbReference type="ARBA" id="ARBA00022989"/>
    </source>
</evidence>
<dbReference type="PANTHER" id="PTHR24222:SF76">
    <property type="entry name" value="MYCOBACTIN IMPORT ATP-BINDING_PERMEASE PROTEIN IRTB"/>
    <property type="match status" value="1"/>
</dbReference>
<keyword evidence="2" id="KW-0812">Transmembrane</keyword>
<dbReference type="GeneID" id="54411474"/>
<gene>
    <name evidence="6" type="ORF">P153DRAFT_391336</name>
</gene>
<evidence type="ECO:0000313" key="6">
    <source>
        <dbReference type="EMBL" id="KAF2123610.1"/>
    </source>
</evidence>
<organism evidence="6 7">
    <name type="scientific">Dothidotthia symphoricarpi CBS 119687</name>
    <dbReference type="NCBI Taxonomy" id="1392245"/>
    <lineage>
        <taxon>Eukaryota</taxon>
        <taxon>Fungi</taxon>
        <taxon>Dikarya</taxon>
        <taxon>Ascomycota</taxon>
        <taxon>Pezizomycotina</taxon>
        <taxon>Dothideomycetes</taxon>
        <taxon>Pleosporomycetidae</taxon>
        <taxon>Pleosporales</taxon>
        <taxon>Dothidotthiaceae</taxon>
        <taxon>Dothidotthia</taxon>
    </lineage>
</organism>
<feature type="domain" description="ABC transmembrane type-1" evidence="5">
    <location>
        <begin position="4"/>
        <end position="80"/>
    </location>
</feature>
<evidence type="ECO:0000256" key="2">
    <source>
        <dbReference type="ARBA" id="ARBA00022692"/>
    </source>
</evidence>
<dbReference type="GO" id="GO:0140359">
    <property type="term" value="F:ABC-type transporter activity"/>
    <property type="evidence" value="ECO:0007669"/>
    <property type="project" value="InterPro"/>
</dbReference>
<dbReference type="EMBL" id="ML977524">
    <property type="protein sequence ID" value="KAF2123610.1"/>
    <property type="molecule type" value="Genomic_DNA"/>
</dbReference>
<evidence type="ECO:0000256" key="1">
    <source>
        <dbReference type="ARBA" id="ARBA00004141"/>
    </source>
</evidence>
<dbReference type="InterPro" id="IPR027417">
    <property type="entry name" value="P-loop_NTPase"/>
</dbReference>
<comment type="subcellular location">
    <subcellularLocation>
        <location evidence="1">Membrane</location>
        <topology evidence="1">Multi-pass membrane protein</topology>
    </subcellularLocation>
</comment>
<dbReference type="InterPro" id="IPR039421">
    <property type="entry name" value="Type_1_exporter"/>
</dbReference>
<name>A0A6A5ZVJ8_9PLEO</name>
<dbReference type="AlphaFoldDB" id="A0A6A5ZVJ8"/>
<dbReference type="Gene3D" id="3.40.50.300">
    <property type="entry name" value="P-loop containing nucleotide triphosphate hydrolases"/>
    <property type="match status" value="1"/>
</dbReference>
<keyword evidence="4" id="KW-0472">Membrane</keyword>
<dbReference type="Gene3D" id="1.20.1560.10">
    <property type="entry name" value="ABC transporter type 1, transmembrane domain"/>
    <property type="match status" value="1"/>
</dbReference>
<accession>A0A6A5ZVJ8</accession>
<dbReference type="SUPFAM" id="SSF52540">
    <property type="entry name" value="P-loop containing nucleoside triphosphate hydrolases"/>
    <property type="match status" value="1"/>
</dbReference>
<keyword evidence="7" id="KW-1185">Reference proteome</keyword>
<dbReference type="GO" id="GO:0005886">
    <property type="term" value="C:plasma membrane"/>
    <property type="evidence" value="ECO:0007669"/>
    <property type="project" value="TreeGrafter"/>
</dbReference>
<evidence type="ECO:0000259" key="5">
    <source>
        <dbReference type="Pfam" id="PF00664"/>
    </source>
</evidence>
<proteinExistence type="predicted"/>
<dbReference type="InterPro" id="IPR036640">
    <property type="entry name" value="ABC1_TM_sf"/>
</dbReference>
<evidence type="ECO:0000313" key="7">
    <source>
        <dbReference type="Proteomes" id="UP000799771"/>
    </source>
</evidence>